<evidence type="ECO:0000256" key="11">
    <source>
        <dbReference type="SAM" id="SignalP"/>
    </source>
</evidence>
<evidence type="ECO:0000256" key="5">
    <source>
        <dbReference type="ARBA" id="ARBA00022801"/>
    </source>
</evidence>
<keyword evidence="6" id="KW-0325">Glycoprotein</keyword>
<dbReference type="PANTHER" id="PTHR42715">
    <property type="entry name" value="BETA-GLUCOSIDASE"/>
    <property type="match status" value="1"/>
</dbReference>
<feature type="region of interest" description="Disordered" evidence="10">
    <location>
        <begin position="198"/>
        <end position="249"/>
    </location>
</feature>
<dbReference type="Pfam" id="PF14310">
    <property type="entry name" value="Fn3-like"/>
    <property type="match status" value="1"/>
</dbReference>
<dbReference type="Gene3D" id="3.40.50.1700">
    <property type="entry name" value="Glycoside hydrolase family 3 C-terminal domain"/>
    <property type="match status" value="1"/>
</dbReference>
<keyword evidence="9" id="KW-0624">Polysaccharide degradation</keyword>
<evidence type="ECO:0000256" key="9">
    <source>
        <dbReference type="ARBA" id="ARBA00023326"/>
    </source>
</evidence>
<dbReference type="InterPro" id="IPR036962">
    <property type="entry name" value="Glyco_hydro_3_N_sf"/>
</dbReference>
<evidence type="ECO:0000256" key="10">
    <source>
        <dbReference type="SAM" id="MobiDB-lite"/>
    </source>
</evidence>
<dbReference type="Gene3D" id="3.20.20.300">
    <property type="entry name" value="Glycoside hydrolase, family 3, N-terminal domain"/>
    <property type="match status" value="1"/>
</dbReference>
<dbReference type="Proteomes" id="UP001408356">
    <property type="component" value="Unassembled WGS sequence"/>
</dbReference>
<keyword evidence="7" id="KW-0119">Carbohydrate metabolism</keyword>
<dbReference type="SUPFAM" id="SSF52279">
    <property type="entry name" value="Beta-D-glucan exohydrolase, C-terminal domain"/>
    <property type="match status" value="1"/>
</dbReference>
<dbReference type="EC" id="3.2.1.21" evidence="4"/>
<dbReference type="InterPro" id="IPR026891">
    <property type="entry name" value="Fn3-like"/>
</dbReference>
<organism evidence="13 14">
    <name type="scientific">Seiridium unicorne</name>
    <dbReference type="NCBI Taxonomy" id="138068"/>
    <lineage>
        <taxon>Eukaryota</taxon>
        <taxon>Fungi</taxon>
        <taxon>Dikarya</taxon>
        <taxon>Ascomycota</taxon>
        <taxon>Pezizomycotina</taxon>
        <taxon>Sordariomycetes</taxon>
        <taxon>Xylariomycetidae</taxon>
        <taxon>Amphisphaeriales</taxon>
        <taxon>Sporocadaceae</taxon>
        <taxon>Seiridium</taxon>
    </lineage>
</organism>
<comment type="catalytic activity">
    <reaction evidence="1">
        <text>Hydrolysis of terminal, non-reducing beta-D-glucosyl residues with release of beta-D-glucose.</text>
        <dbReference type="EC" id="3.2.1.21"/>
    </reaction>
</comment>
<evidence type="ECO:0000256" key="4">
    <source>
        <dbReference type="ARBA" id="ARBA00012744"/>
    </source>
</evidence>
<keyword evidence="11" id="KW-0732">Signal</keyword>
<evidence type="ECO:0000256" key="8">
    <source>
        <dbReference type="ARBA" id="ARBA00023295"/>
    </source>
</evidence>
<dbReference type="Pfam" id="PF00933">
    <property type="entry name" value="Glyco_hydro_3"/>
    <property type="match status" value="1"/>
</dbReference>
<comment type="caution">
    <text evidence="13">The sequence shown here is derived from an EMBL/GenBank/DDBJ whole genome shotgun (WGS) entry which is preliminary data.</text>
</comment>
<keyword evidence="5" id="KW-0378">Hydrolase</keyword>
<feature type="domain" description="Fibronectin type III-like" evidence="12">
    <location>
        <begin position="725"/>
        <end position="794"/>
    </location>
</feature>
<gene>
    <name evidence="13" type="ORF">SUNI508_06823</name>
</gene>
<keyword evidence="14" id="KW-1185">Reference proteome</keyword>
<dbReference type="SMART" id="SM01217">
    <property type="entry name" value="Fn3_like"/>
    <property type="match status" value="1"/>
</dbReference>
<name>A0ABR2UZE8_9PEZI</name>
<protein>
    <recommendedName>
        <fullName evidence="4">beta-glucosidase</fullName>
        <ecNumber evidence="4">3.2.1.21</ecNumber>
    </recommendedName>
</protein>
<comment type="pathway">
    <text evidence="2">Glycan metabolism; cellulose degradation.</text>
</comment>
<dbReference type="SUPFAM" id="SSF51445">
    <property type="entry name" value="(Trans)glycosidases"/>
    <property type="match status" value="1"/>
</dbReference>
<dbReference type="InterPro" id="IPR050288">
    <property type="entry name" value="Cellulose_deg_GH3"/>
</dbReference>
<dbReference type="InterPro" id="IPR017853">
    <property type="entry name" value="GH"/>
</dbReference>
<reference evidence="13 14" key="1">
    <citation type="journal article" date="2024" name="J. Plant Pathol.">
        <title>Sequence and assembly of the genome of Seiridium unicorne, isolate CBS 538.82, causal agent of cypress canker disease.</title>
        <authorList>
            <person name="Scali E."/>
            <person name="Rocca G.D."/>
            <person name="Danti R."/>
            <person name="Garbelotto M."/>
            <person name="Barberini S."/>
            <person name="Baroncelli R."/>
            <person name="Emiliani G."/>
        </authorList>
    </citation>
    <scope>NUCLEOTIDE SEQUENCE [LARGE SCALE GENOMIC DNA]</scope>
    <source>
        <strain evidence="13 14">BM-138-508</strain>
    </source>
</reference>
<feature type="compositionally biased region" description="Low complexity" evidence="10">
    <location>
        <begin position="212"/>
        <end position="249"/>
    </location>
</feature>
<comment type="similarity">
    <text evidence="3">Belongs to the glycosyl hydrolase 3 family.</text>
</comment>
<dbReference type="PRINTS" id="PR00133">
    <property type="entry name" value="GLHYDRLASE3"/>
</dbReference>
<dbReference type="InterPro" id="IPR002772">
    <property type="entry name" value="Glyco_hydro_3_C"/>
</dbReference>
<accession>A0ABR2UZE8</accession>
<evidence type="ECO:0000256" key="6">
    <source>
        <dbReference type="ARBA" id="ARBA00023180"/>
    </source>
</evidence>
<evidence type="ECO:0000313" key="14">
    <source>
        <dbReference type="Proteomes" id="UP001408356"/>
    </source>
</evidence>
<dbReference type="InterPro" id="IPR036881">
    <property type="entry name" value="Glyco_hydro_3_C_sf"/>
</dbReference>
<evidence type="ECO:0000256" key="3">
    <source>
        <dbReference type="ARBA" id="ARBA00005336"/>
    </source>
</evidence>
<dbReference type="InterPro" id="IPR001764">
    <property type="entry name" value="Glyco_hydro_3_N"/>
</dbReference>
<evidence type="ECO:0000256" key="7">
    <source>
        <dbReference type="ARBA" id="ARBA00023277"/>
    </source>
</evidence>
<feature type="chain" id="PRO_5046853516" description="beta-glucosidase" evidence="11">
    <location>
        <begin position="22"/>
        <end position="805"/>
    </location>
</feature>
<dbReference type="Pfam" id="PF01915">
    <property type="entry name" value="Glyco_hydro_3_C"/>
    <property type="match status" value="1"/>
</dbReference>
<evidence type="ECO:0000256" key="1">
    <source>
        <dbReference type="ARBA" id="ARBA00000448"/>
    </source>
</evidence>
<dbReference type="PANTHER" id="PTHR42715:SF14">
    <property type="entry name" value="BETA-GLUCOSIDASE D-RELATED"/>
    <property type="match status" value="1"/>
</dbReference>
<dbReference type="EMBL" id="JARVKF010000268">
    <property type="protein sequence ID" value="KAK9420064.1"/>
    <property type="molecule type" value="Genomic_DNA"/>
</dbReference>
<keyword evidence="8" id="KW-0326">Glycosidase</keyword>
<feature type="compositionally biased region" description="Gly residues" evidence="10">
    <location>
        <begin position="199"/>
        <end position="211"/>
    </location>
</feature>
<feature type="signal peptide" evidence="11">
    <location>
        <begin position="1"/>
        <end position="21"/>
    </location>
</feature>
<dbReference type="InterPro" id="IPR013783">
    <property type="entry name" value="Ig-like_fold"/>
</dbReference>
<proteinExistence type="inferred from homology"/>
<evidence type="ECO:0000256" key="2">
    <source>
        <dbReference type="ARBA" id="ARBA00004987"/>
    </source>
</evidence>
<sequence>MKALGVFNIAAAVSFVGRGLAATNSSTNSSTTNAYLASGYLDLGIASSAYEKAKAFVAPLNVTQKIAIVMASDFTSDNASWTAYTNTDGVDGINFYYYVSGFVMGNALTQTWNRDLIAAQFKAVGEEYFGTGHNMVDGALLGPLGRVPEGGRQNEAFSPDPYLSGISVAAGVKGQQEAGVIAGVRHFLLYEQETNRMSGRGGSGGMGGMTGGNSTSNSTASVDASASSTSTSSTSATSALSSSSSSGVYSSNADDKTLHEVYMWPWGDAIQAGTVAIMCAMPLVNGTHSCENNELLSAKLKEELGFPGLVYPDESAQFSSYDSATAGLDYSPYSDGLWTQATLAAGIANGSLPEERLDDMAIRSVLPYFFVGLDTAELPETGGYTDWRDIRGNHSALIRKIGGEAISLLKNNDANGGGLPLNRPHSLSLYGSHAGPAQAGPNFAWSVAGTGADIYEGHLVSGGGSGDLSLPYVITPFNSLTQRAVQDNSMIFWIMNNTYTSSSSGQTFGIGGGTGVSPSYANYASQSEVCLVFINSWSGEGADRGELSNDDQDNLVLSVAESCNNTVVVINSSGPRVLDAWIENENITAVLYSGLLGQESGNAIADVLYGDVNPSGKLIHTIAKNASDYPASVCETTDCSFDEGVYVDYRWFDANDIEPRYPFGHGLSYTSFTYGTVSAAITNSTAISQKYPSGVLTLGGQADLYDEVISVSTTVSNTGALDGAEVAQLYLSSPSEASQPVRTLRGFEKVSIPVGQTANVTFSVRRRDISYWDVAAQSWAIASGEYTFSVGSSSRDLRGNATLTI</sequence>
<dbReference type="Gene3D" id="2.60.40.10">
    <property type="entry name" value="Immunoglobulins"/>
    <property type="match status" value="1"/>
</dbReference>
<evidence type="ECO:0000259" key="12">
    <source>
        <dbReference type="SMART" id="SM01217"/>
    </source>
</evidence>
<evidence type="ECO:0000313" key="13">
    <source>
        <dbReference type="EMBL" id="KAK9420064.1"/>
    </source>
</evidence>